<gene>
    <name evidence="1" type="ORF">MILVUS5_LOCUS23064</name>
</gene>
<accession>A0ACB0KIV9</accession>
<reference evidence="1" key="1">
    <citation type="submission" date="2023-10" db="EMBL/GenBank/DDBJ databases">
        <authorList>
            <person name="Rodriguez Cubillos JULIANA M."/>
            <person name="De Vega J."/>
        </authorList>
    </citation>
    <scope>NUCLEOTIDE SEQUENCE</scope>
</reference>
<dbReference type="Proteomes" id="UP001177021">
    <property type="component" value="Unassembled WGS sequence"/>
</dbReference>
<proteinExistence type="predicted"/>
<protein>
    <submittedName>
        <fullName evidence="1">Uncharacterized protein</fullName>
    </submittedName>
</protein>
<evidence type="ECO:0000313" key="2">
    <source>
        <dbReference type="Proteomes" id="UP001177021"/>
    </source>
</evidence>
<dbReference type="EMBL" id="CASHSV030000206">
    <property type="protein sequence ID" value="CAJ2656281.1"/>
    <property type="molecule type" value="Genomic_DNA"/>
</dbReference>
<comment type="caution">
    <text evidence="1">The sequence shown here is derived from an EMBL/GenBank/DDBJ whole genome shotgun (WGS) entry which is preliminary data.</text>
</comment>
<name>A0ACB0KIV9_TRIPR</name>
<evidence type="ECO:0000313" key="1">
    <source>
        <dbReference type="EMBL" id="CAJ2656281.1"/>
    </source>
</evidence>
<organism evidence="1 2">
    <name type="scientific">Trifolium pratense</name>
    <name type="common">Red clover</name>
    <dbReference type="NCBI Taxonomy" id="57577"/>
    <lineage>
        <taxon>Eukaryota</taxon>
        <taxon>Viridiplantae</taxon>
        <taxon>Streptophyta</taxon>
        <taxon>Embryophyta</taxon>
        <taxon>Tracheophyta</taxon>
        <taxon>Spermatophyta</taxon>
        <taxon>Magnoliopsida</taxon>
        <taxon>eudicotyledons</taxon>
        <taxon>Gunneridae</taxon>
        <taxon>Pentapetalae</taxon>
        <taxon>rosids</taxon>
        <taxon>fabids</taxon>
        <taxon>Fabales</taxon>
        <taxon>Fabaceae</taxon>
        <taxon>Papilionoideae</taxon>
        <taxon>50 kb inversion clade</taxon>
        <taxon>NPAAA clade</taxon>
        <taxon>Hologalegina</taxon>
        <taxon>IRL clade</taxon>
        <taxon>Trifolieae</taxon>
        <taxon>Trifolium</taxon>
    </lineage>
</organism>
<sequence>MLLRSSSAPILSSLLLYNSKESSLDLEHTLKLPRTLSFLSLSQNLAKIDLQNSSSPKKTTFVGCSNVLNRKFKERNDVKDAKMVESSVIGGGVSSNGGCKGGGRGSEGGNGRNFNGGNNYGRDRIDAYYQNMIEAHPCDALLLGNYAKFLKEVCGDYRKAEEYLERAILVNPGDGHILSIYADLIWKIEKNVNRARQYFEEAIQSAPDNCYVLASYAKFLWDAEIDEEDEDSQIKLDHSHLFQETKHFPPLTAAS</sequence>
<keyword evidence="2" id="KW-1185">Reference proteome</keyword>